<dbReference type="PANTHER" id="PTHR42648">
    <property type="entry name" value="TRANSPOSASE, PUTATIVE-RELATED"/>
    <property type="match status" value="1"/>
</dbReference>
<dbReference type="GO" id="GO:0003676">
    <property type="term" value="F:nucleic acid binding"/>
    <property type="evidence" value="ECO:0007669"/>
    <property type="project" value="InterPro"/>
</dbReference>
<dbReference type="AlphaFoldDB" id="A0A2I0W4W2"/>
<dbReference type="Pfam" id="PF00665">
    <property type="entry name" value="rve"/>
    <property type="match status" value="1"/>
</dbReference>
<dbReference type="PROSITE" id="PS50994">
    <property type="entry name" value="INTEGRASE"/>
    <property type="match status" value="1"/>
</dbReference>
<evidence type="ECO:0000259" key="1">
    <source>
        <dbReference type="PROSITE" id="PS50994"/>
    </source>
</evidence>
<sequence>MQLSFTYRKKEHVCHACNKAKLHKTVFEISQNRAKSVLGVIHSDVWGPAPTASNTGMLYYVLFIDDYTRFTWLFPIRHKSEVALIFSNFKSYIENLTSSKIKCLRKDGGGEFVNNSFAQFLQKHGIAHQISCPYTPEQNGIAERKHRHIIETTRSLLDISSVPYKYWPDAVLTATYLINRMPSPNTDKVSPYELLHHKAPSYDHLRTFGSAL</sequence>
<evidence type="ECO:0000313" key="3">
    <source>
        <dbReference type="Proteomes" id="UP000233837"/>
    </source>
</evidence>
<reference evidence="2 3" key="1">
    <citation type="journal article" date="2016" name="Sci. Rep.">
        <title>The Dendrobium catenatum Lindl. genome sequence provides insights into polysaccharide synthase, floral development and adaptive evolution.</title>
        <authorList>
            <person name="Zhang G.Q."/>
            <person name="Xu Q."/>
            <person name="Bian C."/>
            <person name="Tsai W.C."/>
            <person name="Yeh C.M."/>
            <person name="Liu K.W."/>
            <person name="Yoshida K."/>
            <person name="Zhang L.S."/>
            <person name="Chang S.B."/>
            <person name="Chen F."/>
            <person name="Shi Y."/>
            <person name="Su Y.Y."/>
            <person name="Zhang Y.Q."/>
            <person name="Chen L.J."/>
            <person name="Yin Y."/>
            <person name="Lin M."/>
            <person name="Huang H."/>
            <person name="Deng H."/>
            <person name="Wang Z.W."/>
            <person name="Zhu S.L."/>
            <person name="Zhao X."/>
            <person name="Deng C."/>
            <person name="Niu S.C."/>
            <person name="Huang J."/>
            <person name="Wang M."/>
            <person name="Liu G.H."/>
            <person name="Yang H.J."/>
            <person name="Xiao X.J."/>
            <person name="Hsiao Y.Y."/>
            <person name="Wu W.L."/>
            <person name="Chen Y.Y."/>
            <person name="Mitsuda N."/>
            <person name="Ohme-Takagi M."/>
            <person name="Luo Y.B."/>
            <person name="Van de Peer Y."/>
            <person name="Liu Z.J."/>
        </authorList>
    </citation>
    <scope>NUCLEOTIDE SEQUENCE [LARGE SCALE GENOMIC DNA]</scope>
    <source>
        <tissue evidence="2">The whole plant</tissue>
    </source>
</reference>
<keyword evidence="3" id="KW-1185">Reference proteome</keyword>
<dbReference type="GO" id="GO:0015074">
    <property type="term" value="P:DNA integration"/>
    <property type="evidence" value="ECO:0007669"/>
    <property type="project" value="InterPro"/>
</dbReference>
<dbReference type="SUPFAM" id="SSF53098">
    <property type="entry name" value="Ribonuclease H-like"/>
    <property type="match status" value="1"/>
</dbReference>
<accession>A0A2I0W4W2</accession>
<dbReference type="EMBL" id="KZ502920">
    <property type="protein sequence ID" value="PKU70687.1"/>
    <property type="molecule type" value="Genomic_DNA"/>
</dbReference>
<gene>
    <name evidence="2" type="ORF">MA16_Dca016885</name>
</gene>
<evidence type="ECO:0000313" key="2">
    <source>
        <dbReference type="EMBL" id="PKU70687.1"/>
    </source>
</evidence>
<dbReference type="InterPro" id="IPR012337">
    <property type="entry name" value="RNaseH-like_sf"/>
</dbReference>
<dbReference type="InterPro" id="IPR036397">
    <property type="entry name" value="RNaseH_sf"/>
</dbReference>
<protein>
    <submittedName>
        <fullName evidence="2">Retrovirus-related Pol polyprotein from transposon TNT 1-94</fullName>
    </submittedName>
</protein>
<dbReference type="PANTHER" id="PTHR42648:SF26">
    <property type="entry name" value="INTEGRASE CATALYTIC DOMAIN-CONTAINING PROTEIN"/>
    <property type="match status" value="1"/>
</dbReference>
<dbReference type="InterPro" id="IPR039537">
    <property type="entry name" value="Retrotran_Ty1/copia-like"/>
</dbReference>
<organism evidence="2 3">
    <name type="scientific">Dendrobium catenatum</name>
    <dbReference type="NCBI Taxonomy" id="906689"/>
    <lineage>
        <taxon>Eukaryota</taxon>
        <taxon>Viridiplantae</taxon>
        <taxon>Streptophyta</taxon>
        <taxon>Embryophyta</taxon>
        <taxon>Tracheophyta</taxon>
        <taxon>Spermatophyta</taxon>
        <taxon>Magnoliopsida</taxon>
        <taxon>Liliopsida</taxon>
        <taxon>Asparagales</taxon>
        <taxon>Orchidaceae</taxon>
        <taxon>Epidendroideae</taxon>
        <taxon>Malaxideae</taxon>
        <taxon>Dendrobiinae</taxon>
        <taxon>Dendrobium</taxon>
    </lineage>
</organism>
<dbReference type="Gene3D" id="3.30.420.10">
    <property type="entry name" value="Ribonuclease H-like superfamily/Ribonuclease H"/>
    <property type="match status" value="1"/>
</dbReference>
<feature type="domain" description="Integrase catalytic" evidence="1">
    <location>
        <begin position="31"/>
        <end position="199"/>
    </location>
</feature>
<dbReference type="InterPro" id="IPR001584">
    <property type="entry name" value="Integrase_cat-core"/>
</dbReference>
<proteinExistence type="predicted"/>
<reference evidence="2 3" key="2">
    <citation type="journal article" date="2017" name="Nature">
        <title>The Apostasia genome and the evolution of orchids.</title>
        <authorList>
            <person name="Zhang G.Q."/>
            <person name="Liu K.W."/>
            <person name="Li Z."/>
            <person name="Lohaus R."/>
            <person name="Hsiao Y.Y."/>
            <person name="Niu S.C."/>
            <person name="Wang J.Y."/>
            <person name="Lin Y.C."/>
            <person name="Xu Q."/>
            <person name="Chen L.J."/>
            <person name="Yoshida K."/>
            <person name="Fujiwara S."/>
            <person name="Wang Z.W."/>
            <person name="Zhang Y.Q."/>
            <person name="Mitsuda N."/>
            <person name="Wang M."/>
            <person name="Liu G.H."/>
            <person name="Pecoraro L."/>
            <person name="Huang H.X."/>
            <person name="Xiao X.J."/>
            <person name="Lin M."/>
            <person name="Wu X.Y."/>
            <person name="Wu W.L."/>
            <person name="Chen Y.Y."/>
            <person name="Chang S.B."/>
            <person name="Sakamoto S."/>
            <person name="Ohme-Takagi M."/>
            <person name="Yagi M."/>
            <person name="Zeng S.J."/>
            <person name="Shen C.Y."/>
            <person name="Yeh C.M."/>
            <person name="Luo Y.B."/>
            <person name="Tsai W.C."/>
            <person name="Van de Peer Y."/>
            <person name="Liu Z.J."/>
        </authorList>
    </citation>
    <scope>NUCLEOTIDE SEQUENCE [LARGE SCALE GENOMIC DNA]</scope>
    <source>
        <tissue evidence="2">The whole plant</tissue>
    </source>
</reference>
<dbReference type="STRING" id="906689.A0A2I0W4W2"/>
<dbReference type="Proteomes" id="UP000233837">
    <property type="component" value="Unassembled WGS sequence"/>
</dbReference>
<name>A0A2I0W4W2_9ASPA</name>